<dbReference type="InterPro" id="IPR027417">
    <property type="entry name" value="P-loop_NTPase"/>
</dbReference>
<dbReference type="OrthoDB" id="3204399at2"/>
<keyword evidence="3" id="KW-0282">Flagellum</keyword>
<keyword evidence="4" id="KW-1185">Reference proteome</keyword>
<dbReference type="Gene3D" id="3.40.50.300">
    <property type="entry name" value="P-loop containing nucleotide triphosphate hydrolases"/>
    <property type="match status" value="1"/>
</dbReference>
<dbReference type="Pfam" id="PF01656">
    <property type="entry name" value="CbiA"/>
    <property type="match status" value="1"/>
</dbReference>
<dbReference type="GO" id="GO:0016887">
    <property type="term" value="F:ATP hydrolysis activity"/>
    <property type="evidence" value="ECO:0007669"/>
    <property type="project" value="TreeGrafter"/>
</dbReference>
<proteinExistence type="predicted"/>
<dbReference type="InterPro" id="IPR050625">
    <property type="entry name" value="ParA/MinD_ATPase"/>
</dbReference>
<dbReference type="PANTHER" id="PTHR43384:SF14">
    <property type="entry name" value="ESX-1 SECRETION-ASSOCIATED PROTEIN ESPI"/>
    <property type="match status" value="1"/>
</dbReference>
<evidence type="ECO:0000313" key="4">
    <source>
        <dbReference type="Proteomes" id="UP000186292"/>
    </source>
</evidence>
<dbReference type="AlphaFoldDB" id="A0A1N7IN81"/>
<reference evidence="4" key="1">
    <citation type="submission" date="2017-01" db="EMBL/GenBank/DDBJ databases">
        <authorList>
            <person name="Varghese N."/>
            <person name="Submissions S."/>
        </authorList>
    </citation>
    <scope>NUCLEOTIDE SEQUENCE [LARGE SCALE GENOMIC DNA]</scope>
    <source>
        <strain evidence="4">DSM 44531</strain>
    </source>
</reference>
<dbReference type="STRING" id="1161099.SAMN05444817_10178"/>
<dbReference type="PANTHER" id="PTHR43384">
    <property type="entry name" value="SEPTUM SITE-DETERMINING PROTEIN MIND HOMOLOG, CHLOROPLASTIC-RELATED"/>
    <property type="match status" value="1"/>
</dbReference>
<dbReference type="EMBL" id="FTOF01000001">
    <property type="protein sequence ID" value="SIS38431.1"/>
    <property type="molecule type" value="Genomic_DNA"/>
</dbReference>
<feature type="domain" description="CobQ/CobB/MinD/ParA nucleotide binding" evidence="2">
    <location>
        <begin position="137"/>
        <end position="263"/>
    </location>
</feature>
<protein>
    <submittedName>
        <fullName evidence="3">MinD-like ATPase involved in chromosome partitioning or flagellar assembly</fullName>
    </submittedName>
</protein>
<dbReference type="Proteomes" id="UP000186292">
    <property type="component" value="Unassembled WGS sequence"/>
</dbReference>
<name>A0A1N7IN81_9CORY</name>
<dbReference type="SUPFAM" id="SSF52540">
    <property type="entry name" value="P-loop containing nucleoside triphosphate hydrolases"/>
    <property type="match status" value="1"/>
</dbReference>
<organism evidence="3 4">
    <name type="scientific">Corynebacterium appendicis CIP 107643</name>
    <dbReference type="NCBI Taxonomy" id="1161099"/>
    <lineage>
        <taxon>Bacteria</taxon>
        <taxon>Bacillati</taxon>
        <taxon>Actinomycetota</taxon>
        <taxon>Actinomycetes</taxon>
        <taxon>Mycobacteriales</taxon>
        <taxon>Corynebacteriaceae</taxon>
        <taxon>Corynebacterium</taxon>
    </lineage>
</organism>
<accession>A0A1N7IN81</accession>
<keyword evidence="3" id="KW-0966">Cell projection</keyword>
<feature type="region of interest" description="Disordered" evidence="1">
    <location>
        <begin position="1"/>
        <end position="80"/>
    </location>
</feature>
<feature type="compositionally biased region" description="Low complexity" evidence="1">
    <location>
        <begin position="46"/>
        <end position="56"/>
    </location>
</feature>
<dbReference type="GO" id="GO:0005829">
    <property type="term" value="C:cytosol"/>
    <property type="evidence" value="ECO:0007669"/>
    <property type="project" value="TreeGrafter"/>
</dbReference>
<dbReference type="GO" id="GO:0051782">
    <property type="term" value="P:negative regulation of cell division"/>
    <property type="evidence" value="ECO:0007669"/>
    <property type="project" value="TreeGrafter"/>
</dbReference>
<dbReference type="InterPro" id="IPR002586">
    <property type="entry name" value="CobQ/CobB/MinD/ParA_Nub-bd_dom"/>
</dbReference>
<evidence type="ECO:0000313" key="3">
    <source>
        <dbReference type="EMBL" id="SIS38431.1"/>
    </source>
</evidence>
<sequence>MTTEIQHRRYANTGLGEWVPEMGVGLHRAPEGQPESAPPQPELHQPAAHVAAAAPVPREEPQQPRHLQPPAPAQARSQPLDHIDIVRPVKAPPRQGWRKLVHGATGGKVNPGQSRREAQRARVTDAIRTPLRGDYRIAVMSLKGGVGKTTTTVALGSVLAQTRGDRVIAIDANPDFGTLSQRVAAPGPATIRDLLQADDTSRYAQIKAFTTQGASRLEVIGSERDPAVSEAFSENDYRRAVDILQHHYNLILTDCGTGLMHSAMAGVLDLAHTLVLVSSPALDGAQSAAATLDWLELHGYGRLAANAVVVVSAPASGKAAIDMEAVLAHFAARTRAVHVVPYDPHLAEGAVVDIDRLRPNTLRAYRNLAATIAVDFGEWHKHAR</sequence>
<dbReference type="GO" id="GO:0009898">
    <property type="term" value="C:cytoplasmic side of plasma membrane"/>
    <property type="evidence" value="ECO:0007669"/>
    <property type="project" value="TreeGrafter"/>
</dbReference>
<evidence type="ECO:0000259" key="2">
    <source>
        <dbReference type="Pfam" id="PF01656"/>
    </source>
</evidence>
<gene>
    <name evidence="3" type="ORF">SAMN05444817_10178</name>
</gene>
<evidence type="ECO:0000256" key="1">
    <source>
        <dbReference type="SAM" id="MobiDB-lite"/>
    </source>
</evidence>
<dbReference type="GO" id="GO:0005524">
    <property type="term" value="F:ATP binding"/>
    <property type="evidence" value="ECO:0007669"/>
    <property type="project" value="TreeGrafter"/>
</dbReference>
<keyword evidence="3" id="KW-0969">Cilium</keyword>